<evidence type="ECO:0000256" key="3">
    <source>
        <dbReference type="ARBA" id="ARBA00022840"/>
    </source>
</evidence>
<keyword evidence="1" id="KW-0547">Nucleotide-binding</keyword>
<dbReference type="EMBL" id="UINC01008673">
    <property type="protein sequence ID" value="SVA39004.1"/>
    <property type="molecule type" value="Genomic_DNA"/>
</dbReference>
<evidence type="ECO:0000259" key="6">
    <source>
        <dbReference type="SMART" id="SM00533"/>
    </source>
</evidence>
<name>A0A381VFM5_9ZZZZ</name>
<evidence type="ECO:0000256" key="1">
    <source>
        <dbReference type="ARBA" id="ARBA00022741"/>
    </source>
</evidence>
<keyword evidence="3" id="KW-0067">ATP-binding</keyword>
<feature type="domain" description="DNA mismatch repair protein MutS core" evidence="6">
    <location>
        <begin position="283"/>
        <end position="576"/>
    </location>
</feature>
<evidence type="ECO:0000256" key="4">
    <source>
        <dbReference type="ARBA" id="ARBA00023125"/>
    </source>
</evidence>
<dbReference type="GO" id="GO:0005524">
    <property type="term" value="F:ATP binding"/>
    <property type="evidence" value="ECO:0007669"/>
    <property type="project" value="UniProtKB-KW"/>
</dbReference>
<dbReference type="InterPro" id="IPR007696">
    <property type="entry name" value="DNA_mismatch_repair_MutS_core"/>
</dbReference>
<dbReference type="AlphaFoldDB" id="A0A381VFM5"/>
<dbReference type="Gene3D" id="1.10.1420.10">
    <property type="match status" value="2"/>
</dbReference>
<dbReference type="PANTHER" id="PTHR11361:SF34">
    <property type="entry name" value="DNA MISMATCH REPAIR PROTEIN MSH1, MITOCHONDRIAL"/>
    <property type="match status" value="1"/>
</dbReference>
<protein>
    <recommendedName>
        <fullName evidence="6">DNA mismatch repair protein MutS core domain-containing protein</fullName>
    </recommendedName>
</protein>
<dbReference type="InterPro" id="IPR007695">
    <property type="entry name" value="DNA_mismatch_repair_MutS-lik_N"/>
</dbReference>
<dbReference type="InterPro" id="IPR036678">
    <property type="entry name" value="MutS_con_dom_sf"/>
</dbReference>
<feature type="non-terminal residue" evidence="7">
    <location>
        <position position="576"/>
    </location>
</feature>
<dbReference type="InterPro" id="IPR016151">
    <property type="entry name" value="DNA_mismatch_repair_MutS_N"/>
</dbReference>
<dbReference type="SMART" id="SM00533">
    <property type="entry name" value="MUTSd"/>
    <property type="match status" value="1"/>
</dbReference>
<dbReference type="GO" id="GO:0140664">
    <property type="term" value="F:ATP-dependent DNA damage sensor activity"/>
    <property type="evidence" value="ECO:0007669"/>
    <property type="project" value="InterPro"/>
</dbReference>
<sequence>MDVFSMATPARQQYLDIKSNHPNDILLFRMGDFYETFDDDAKVMAKDLEIALTSREMGKGEKVPLAGIPYHSLNGYLSKLVSKGHRIAICEQTSDPSTSKGIVDREVVRIVTPGTITEDQLLETNINNYLASIVIKDHSVGVSYVDITTTEFLTTEIQIEDLTTEINRINPRELIISKPLPDNISESINSYITLVDEKGYIANNSRKIVEQNFRVASLESFGCDKLTLGIEAAAQIIEYLKTHQRSALRTIPTLKTYSTQPFMSLDQQTSRNLEIFSSGRENSQESSLYSILDKTQTPMGGRLLRKWLGQPLLELDLLEERQKAVEWFIEDPIRRGHIAKILTSISDIERLTTKVKMGTAGPRDLTGLGNSLEVIPDLIAIAGRRTKNKDTFWVLNEFSDNSIPYELIKKSIEPETPPNVGEGRTIKPGFSRTLDLLKQESTKAKANMANIESREREKTGIKSLKIGYNRVFGYYLEVSKSYTSRVPSDYVRRQTLVGGERYITPEMKKYESIILNTSSKIEEIEKRLFEKICSDISIHLEALLKTSYAISLMDVFYSLSRIASERNYIKPILNNS</sequence>
<dbReference type="SUPFAM" id="SSF53150">
    <property type="entry name" value="DNA repair protein MutS, domain II"/>
    <property type="match status" value="1"/>
</dbReference>
<accession>A0A381VFM5</accession>
<evidence type="ECO:0000256" key="2">
    <source>
        <dbReference type="ARBA" id="ARBA00022763"/>
    </source>
</evidence>
<keyword evidence="4" id="KW-0238">DNA-binding</keyword>
<dbReference type="SUPFAM" id="SSF55271">
    <property type="entry name" value="DNA repair protein MutS, domain I"/>
    <property type="match status" value="1"/>
</dbReference>
<dbReference type="InterPro" id="IPR007861">
    <property type="entry name" value="DNA_mismatch_repair_MutS_clamp"/>
</dbReference>
<dbReference type="GO" id="GO:0006298">
    <property type="term" value="P:mismatch repair"/>
    <property type="evidence" value="ECO:0007669"/>
    <property type="project" value="InterPro"/>
</dbReference>
<dbReference type="Gene3D" id="3.30.420.110">
    <property type="entry name" value="MutS, connector domain"/>
    <property type="match status" value="1"/>
</dbReference>
<gene>
    <name evidence="7" type="ORF">METZ01_LOCUS91858</name>
</gene>
<dbReference type="FunFam" id="3.40.1170.10:FF:000001">
    <property type="entry name" value="DNA mismatch repair protein MutS"/>
    <property type="match status" value="1"/>
</dbReference>
<dbReference type="Pfam" id="PF05188">
    <property type="entry name" value="MutS_II"/>
    <property type="match status" value="1"/>
</dbReference>
<dbReference type="Pfam" id="PF01624">
    <property type="entry name" value="MutS_I"/>
    <property type="match status" value="1"/>
</dbReference>
<dbReference type="NCBIfam" id="NF003810">
    <property type="entry name" value="PRK05399.1"/>
    <property type="match status" value="1"/>
</dbReference>
<reference evidence="7" key="1">
    <citation type="submission" date="2018-05" db="EMBL/GenBank/DDBJ databases">
        <authorList>
            <person name="Lanie J.A."/>
            <person name="Ng W.-L."/>
            <person name="Kazmierczak K.M."/>
            <person name="Andrzejewski T.M."/>
            <person name="Davidsen T.M."/>
            <person name="Wayne K.J."/>
            <person name="Tettelin H."/>
            <person name="Glass J.I."/>
            <person name="Rusch D."/>
            <person name="Podicherti R."/>
            <person name="Tsui H.-C.T."/>
            <person name="Winkler M.E."/>
        </authorList>
    </citation>
    <scope>NUCLEOTIDE SEQUENCE</scope>
</reference>
<dbReference type="InterPro" id="IPR045076">
    <property type="entry name" value="MutS"/>
</dbReference>
<proteinExistence type="predicted"/>
<dbReference type="Gene3D" id="3.40.1170.10">
    <property type="entry name" value="DNA repair protein MutS, domain I"/>
    <property type="match status" value="1"/>
</dbReference>
<dbReference type="GO" id="GO:0030983">
    <property type="term" value="F:mismatched DNA binding"/>
    <property type="evidence" value="ECO:0007669"/>
    <property type="project" value="InterPro"/>
</dbReference>
<organism evidence="7">
    <name type="scientific">marine metagenome</name>
    <dbReference type="NCBI Taxonomy" id="408172"/>
    <lineage>
        <taxon>unclassified sequences</taxon>
        <taxon>metagenomes</taxon>
        <taxon>ecological metagenomes</taxon>
    </lineage>
</organism>
<dbReference type="Pfam" id="PF05192">
    <property type="entry name" value="MutS_III"/>
    <property type="match status" value="1"/>
</dbReference>
<evidence type="ECO:0000313" key="7">
    <source>
        <dbReference type="EMBL" id="SVA39004.1"/>
    </source>
</evidence>
<evidence type="ECO:0000256" key="5">
    <source>
        <dbReference type="ARBA" id="ARBA00023204"/>
    </source>
</evidence>
<dbReference type="PANTHER" id="PTHR11361">
    <property type="entry name" value="DNA MISMATCH REPAIR PROTEIN MUTS FAMILY MEMBER"/>
    <property type="match status" value="1"/>
</dbReference>
<dbReference type="InterPro" id="IPR036187">
    <property type="entry name" value="DNA_mismatch_repair_MutS_sf"/>
</dbReference>
<dbReference type="SUPFAM" id="SSF48334">
    <property type="entry name" value="DNA repair protein MutS, domain III"/>
    <property type="match status" value="1"/>
</dbReference>
<keyword evidence="2" id="KW-0227">DNA damage</keyword>
<dbReference type="Pfam" id="PF05190">
    <property type="entry name" value="MutS_IV"/>
    <property type="match status" value="1"/>
</dbReference>
<keyword evidence="5" id="KW-0234">DNA repair</keyword>
<dbReference type="GO" id="GO:0005829">
    <property type="term" value="C:cytosol"/>
    <property type="evidence" value="ECO:0007669"/>
    <property type="project" value="TreeGrafter"/>
</dbReference>
<dbReference type="InterPro" id="IPR007860">
    <property type="entry name" value="DNA_mmatch_repair_MutS_con_dom"/>
</dbReference>